<keyword evidence="4 6" id="KW-0408">Iron</keyword>
<dbReference type="InterPro" id="IPR013785">
    <property type="entry name" value="Aldolase_TIM"/>
</dbReference>
<keyword evidence="9" id="KW-0670">Pyruvate</keyword>
<feature type="compositionally biased region" description="Basic and acidic residues" evidence="7">
    <location>
        <begin position="209"/>
        <end position="238"/>
    </location>
</feature>
<accession>A0A2N5N2Q0</accession>
<dbReference type="SUPFAM" id="SSF102114">
    <property type="entry name" value="Radical SAM enzymes"/>
    <property type="match status" value="1"/>
</dbReference>
<comment type="cofactor">
    <cofactor evidence="6">
        <name>[4Fe-4S] cluster</name>
        <dbReference type="ChEBI" id="CHEBI:49883"/>
    </cofactor>
    <text evidence="6">Binds 1 [4Fe-4S] cluster. The cluster is coordinated with 3 cysteines and an exchangeable S-adenosyl-L-methionine.</text>
</comment>
<sequence>MQCRYCHNPDSWDTAAGQPRTVEEVLAEIEPYVDYYKSSGGGITVTGGEPTLQAPFVAELFRECKRRWGLHTALDSSGFCDPHHAEALLEATDLVLLDLKYMDSEGHRKLTTQPNERILTFACHLSRMGIPMWIRRVLVPGLTDNAADLMKLGRFISGLRTVEKVEVLPYHRMGVFKWQQLGRPYSLEGYREPDAKEVDRAVKWIEQGRREGAAEQGRREGTAAEQGRRSREAADQGRQDGTAAANGGMAETVRGAAGPEDVGSAGRPCKQSFDGRTAPAPGQELRCAGGSGV</sequence>
<comment type="caution">
    <text evidence="9">The sequence shown here is derived from an EMBL/GenBank/DDBJ whole genome shotgun (WGS) entry which is preliminary data.</text>
</comment>
<dbReference type="PROSITE" id="PS51918">
    <property type="entry name" value="RADICAL_SAM"/>
    <property type="match status" value="1"/>
</dbReference>
<evidence type="ECO:0000256" key="2">
    <source>
        <dbReference type="ARBA" id="ARBA00022691"/>
    </source>
</evidence>
<evidence type="ECO:0000256" key="4">
    <source>
        <dbReference type="ARBA" id="ARBA00023004"/>
    </source>
</evidence>
<feature type="region of interest" description="Disordered" evidence="7">
    <location>
        <begin position="209"/>
        <end position="293"/>
    </location>
</feature>
<dbReference type="GO" id="GO:0051539">
    <property type="term" value="F:4 iron, 4 sulfur cluster binding"/>
    <property type="evidence" value="ECO:0007669"/>
    <property type="project" value="UniProtKB-UniRule"/>
</dbReference>
<keyword evidence="5 6" id="KW-0411">Iron-sulfur</keyword>
<evidence type="ECO:0000256" key="5">
    <source>
        <dbReference type="ARBA" id="ARBA00023014"/>
    </source>
</evidence>
<evidence type="ECO:0000259" key="8">
    <source>
        <dbReference type="PROSITE" id="PS51918"/>
    </source>
</evidence>
<keyword evidence="6" id="KW-0963">Cytoplasm</keyword>
<name>A0A2N5N2Q0_9BACL</name>
<dbReference type="GO" id="GO:0005737">
    <property type="term" value="C:cytoplasm"/>
    <property type="evidence" value="ECO:0007669"/>
    <property type="project" value="UniProtKB-SubCell"/>
</dbReference>
<evidence type="ECO:0000313" key="10">
    <source>
        <dbReference type="Proteomes" id="UP000234789"/>
    </source>
</evidence>
<dbReference type="EMBL" id="NFEZ01000004">
    <property type="protein sequence ID" value="PLT44596.1"/>
    <property type="molecule type" value="Genomic_DNA"/>
</dbReference>
<dbReference type="InterPro" id="IPR058240">
    <property type="entry name" value="rSAM_sf"/>
</dbReference>
<organism evidence="9 10">
    <name type="scientific">Paenibacillus pasadenensis</name>
    <dbReference type="NCBI Taxonomy" id="217090"/>
    <lineage>
        <taxon>Bacteria</taxon>
        <taxon>Bacillati</taxon>
        <taxon>Bacillota</taxon>
        <taxon>Bacilli</taxon>
        <taxon>Bacillales</taxon>
        <taxon>Paenibacillaceae</taxon>
        <taxon>Paenibacillus</taxon>
    </lineage>
</organism>
<evidence type="ECO:0000256" key="3">
    <source>
        <dbReference type="ARBA" id="ARBA00022723"/>
    </source>
</evidence>
<dbReference type="PANTHER" id="PTHR30352:SF5">
    <property type="entry name" value="PYRUVATE FORMATE-LYASE 1-ACTIVATING ENZYME"/>
    <property type="match status" value="1"/>
</dbReference>
<evidence type="ECO:0000256" key="7">
    <source>
        <dbReference type="SAM" id="MobiDB-lite"/>
    </source>
</evidence>
<comment type="catalytic activity">
    <reaction evidence="6">
        <text>glycyl-[formate C-acetyltransferase] + reduced [flavodoxin] + S-adenosyl-L-methionine = glycin-2-yl radical-[formate C-acetyltransferase] + semiquinone [flavodoxin] + 5'-deoxyadenosine + L-methionine + H(+)</text>
        <dbReference type="Rhea" id="RHEA:19225"/>
        <dbReference type="Rhea" id="RHEA-COMP:10622"/>
        <dbReference type="Rhea" id="RHEA-COMP:12190"/>
        <dbReference type="Rhea" id="RHEA-COMP:12191"/>
        <dbReference type="Rhea" id="RHEA-COMP:14480"/>
        <dbReference type="ChEBI" id="CHEBI:15378"/>
        <dbReference type="ChEBI" id="CHEBI:17319"/>
        <dbReference type="ChEBI" id="CHEBI:29947"/>
        <dbReference type="ChEBI" id="CHEBI:32722"/>
        <dbReference type="ChEBI" id="CHEBI:57618"/>
        <dbReference type="ChEBI" id="CHEBI:57844"/>
        <dbReference type="ChEBI" id="CHEBI:59789"/>
        <dbReference type="ChEBI" id="CHEBI:140311"/>
        <dbReference type="EC" id="1.97.1.4"/>
    </reaction>
</comment>
<dbReference type="Proteomes" id="UP000234789">
    <property type="component" value="Unassembled WGS sequence"/>
</dbReference>
<evidence type="ECO:0000313" key="9">
    <source>
        <dbReference type="EMBL" id="PLT44596.1"/>
    </source>
</evidence>
<dbReference type="EC" id="1.97.1.4" evidence="6"/>
<keyword evidence="6 9" id="KW-0560">Oxidoreductase</keyword>
<dbReference type="GO" id="GO:0016829">
    <property type="term" value="F:lyase activity"/>
    <property type="evidence" value="ECO:0007669"/>
    <property type="project" value="UniProtKB-KW"/>
</dbReference>
<protein>
    <recommendedName>
        <fullName evidence="6">Pyruvate formate-lyase-activating enzyme</fullName>
        <ecNumber evidence="6">1.97.1.4</ecNumber>
    </recommendedName>
</protein>
<reference evidence="9 10" key="1">
    <citation type="submission" date="2017-05" db="EMBL/GenBank/DDBJ databases">
        <title>Functional genome analysis of Paenibacillus pasadenensis strain R16: insights on endophytic life style and antifungal activity.</title>
        <authorList>
            <person name="Passera A."/>
            <person name="Marcolungo L."/>
            <person name="Casati P."/>
            <person name="Brasca M."/>
            <person name="Quaglino F."/>
            <person name="Delledonne M."/>
        </authorList>
    </citation>
    <scope>NUCLEOTIDE SEQUENCE [LARGE SCALE GENOMIC DNA]</scope>
    <source>
        <strain evidence="9 10">R16</strain>
    </source>
</reference>
<comment type="similarity">
    <text evidence="6">Belongs to the organic radical-activating enzymes family.</text>
</comment>
<keyword evidence="3 6" id="KW-0479">Metal-binding</keyword>
<keyword evidence="2 6" id="KW-0949">S-adenosyl-L-methionine</keyword>
<dbReference type="Pfam" id="PF04055">
    <property type="entry name" value="Radical_SAM"/>
    <property type="match status" value="1"/>
</dbReference>
<dbReference type="PANTHER" id="PTHR30352">
    <property type="entry name" value="PYRUVATE FORMATE-LYASE-ACTIVATING ENZYME"/>
    <property type="match status" value="1"/>
</dbReference>
<dbReference type="GO" id="GO:0046872">
    <property type="term" value="F:metal ion binding"/>
    <property type="evidence" value="ECO:0007669"/>
    <property type="project" value="UniProtKB-UniRule"/>
</dbReference>
<dbReference type="InterPro" id="IPR007197">
    <property type="entry name" value="rSAM"/>
</dbReference>
<dbReference type="CDD" id="cd01335">
    <property type="entry name" value="Radical_SAM"/>
    <property type="match status" value="1"/>
</dbReference>
<dbReference type="InterPro" id="IPR012838">
    <property type="entry name" value="PFL1_activating"/>
</dbReference>
<dbReference type="AlphaFoldDB" id="A0A2N5N2Q0"/>
<keyword evidence="1 6" id="KW-0004">4Fe-4S</keyword>
<dbReference type="InterPro" id="IPR034457">
    <property type="entry name" value="Organic_radical-activating"/>
</dbReference>
<comment type="subcellular location">
    <subcellularLocation>
        <location evidence="6">Cytoplasm</location>
    </subcellularLocation>
</comment>
<feature type="domain" description="Radical SAM core" evidence="8">
    <location>
        <begin position="1"/>
        <end position="209"/>
    </location>
</feature>
<dbReference type="GO" id="GO:0043365">
    <property type="term" value="F:[formate-C-acetyltransferase]-activating enzyme activity"/>
    <property type="evidence" value="ECO:0007669"/>
    <property type="project" value="UniProtKB-UniRule"/>
</dbReference>
<dbReference type="Gene3D" id="3.20.20.70">
    <property type="entry name" value="Aldolase class I"/>
    <property type="match status" value="1"/>
</dbReference>
<evidence type="ECO:0000256" key="6">
    <source>
        <dbReference type="RuleBase" id="RU362053"/>
    </source>
</evidence>
<evidence type="ECO:0000256" key="1">
    <source>
        <dbReference type="ARBA" id="ARBA00022485"/>
    </source>
</evidence>
<keyword evidence="10" id="KW-1185">Reference proteome</keyword>
<gene>
    <name evidence="9" type="ORF">B8V81_3027</name>
</gene>
<comment type="function">
    <text evidence="6">Activation of pyruvate formate-lyase under anaerobic conditions by generation of an organic free radical, using S-adenosylmethionine and reduced flavodoxin as cosubstrates to produce 5'-deoxy-adenosine.</text>
</comment>
<dbReference type="NCBIfam" id="TIGR02493">
    <property type="entry name" value="PFLA"/>
    <property type="match status" value="1"/>
</dbReference>
<keyword evidence="9" id="KW-0456">Lyase</keyword>
<proteinExistence type="inferred from homology"/>